<gene>
    <name evidence="15" type="ORF">Adt_11284</name>
</gene>
<dbReference type="CDD" id="cd00593">
    <property type="entry name" value="RIBOc"/>
    <property type="match status" value="2"/>
</dbReference>
<keyword evidence="4" id="KW-0479">Metal-binding</keyword>
<evidence type="ECO:0000256" key="9">
    <source>
        <dbReference type="ARBA" id="ARBA00022842"/>
    </source>
</evidence>
<dbReference type="FunFam" id="1.10.1520.10:FF:000004">
    <property type="entry name" value="Endoribonuclease dicer-like 1"/>
    <property type="match status" value="1"/>
</dbReference>
<feature type="domain" description="RNase III" evidence="12">
    <location>
        <begin position="714"/>
        <end position="861"/>
    </location>
</feature>
<dbReference type="InterPro" id="IPR003100">
    <property type="entry name" value="PAZ_dom"/>
</dbReference>
<dbReference type="SUPFAM" id="SSF69065">
    <property type="entry name" value="RNase III domain-like"/>
    <property type="match status" value="2"/>
</dbReference>
<dbReference type="Gene3D" id="3.40.50.300">
    <property type="entry name" value="P-loop containing nucleotide triphosphate hydrolases"/>
    <property type="match status" value="1"/>
</dbReference>
<accession>A0ABD1UMF0</accession>
<evidence type="ECO:0000256" key="4">
    <source>
        <dbReference type="ARBA" id="ARBA00022723"/>
    </source>
</evidence>
<keyword evidence="7" id="KW-0255">Endonuclease</keyword>
<evidence type="ECO:0000256" key="8">
    <source>
        <dbReference type="ARBA" id="ARBA00022801"/>
    </source>
</evidence>
<dbReference type="SMART" id="SM00487">
    <property type="entry name" value="DEXDc"/>
    <property type="match status" value="1"/>
</dbReference>
<dbReference type="GO" id="GO:0016787">
    <property type="term" value="F:hydrolase activity"/>
    <property type="evidence" value="ECO:0007669"/>
    <property type="project" value="UniProtKB-KW"/>
</dbReference>
<evidence type="ECO:0000256" key="6">
    <source>
        <dbReference type="ARBA" id="ARBA00022741"/>
    </source>
</evidence>
<dbReference type="Pfam" id="PF00270">
    <property type="entry name" value="DEAD"/>
    <property type="match status" value="1"/>
</dbReference>
<keyword evidence="9" id="KW-0460">Magnesium</keyword>
<keyword evidence="16" id="KW-1185">Reference proteome</keyword>
<evidence type="ECO:0000256" key="2">
    <source>
        <dbReference type="ARBA" id="ARBA00001946"/>
    </source>
</evidence>
<dbReference type="EMBL" id="JBFOLK010000003">
    <property type="protein sequence ID" value="KAL2526230.1"/>
    <property type="molecule type" value="Genomic_DNA"/>
</dbReference>
<dbReference type="InterPro" id="IPR014001">
    <property type="entry name" value="Helicase_ATP-bd"/>
</dbReference>
<comment type="caution">
    <text evidence="15">The sequence shown here is derived from an EMBL/GenBank/DDBJ whole genome shotgun (WGS) entry which is preliminary data.</text>
</comment>
<dbReference type="InterPro" id="IPR011545">
    <property type="entry name" value="DEAD/DEAH_box_helicase_dom"/>
</dbReference>
<comment type="cofactor">
    <cofactor evidence="1">
        <name>Mn(2+)</name>
        <dbReference type="ChEBI" id="CHEBI:29035"/>
    </cofactor>
</comment>
<dbReference type="GO" id="GO:0046872">
    <property type="term" value="F:metal ion binding"/>
    <property type="evidence" value="ECO:0007669"/>
    <property type="project" value="UniProtKB-KW"/>
</dbReference>
<evidence type="ECO:0000259" key="13">
    <source>
        <dbReference type="PROSITE" id="PS50821"/>
    </source>
</evidence>
<evidence type="ECO:0000256" key="1">
    <source>
        <dbReference type="ARBA" id="ARBA00001936"/>
    </source>
</evidence>
<dbReference type="InterPro" id="IPR027417">
    <property type="entry name" value="P-loop_NTPase"/>
</dbReference>
<dbReference type="Gene3D" id="2.170.260.10">
    <property type="entry name" value="paz domain"/>
    <property type="match status" value="1"/>
</dbReference>
<dbReference type="PANTHER" id="PTHR14950">
    <property type="entry name" value="DICER-RELATED"/>
    <property type="match status" value="1"/>
</dbReference>
<evidence type="ECO:0000256" key="3">
    <source>
        <dbReference type="ARBA" id="ARBA00022722"/>
    </source>
</evidence>
<keyword evidence="8" id="KW-0378">Hydrolase</keyword>
<dbReference type="Proteomes" id="UP001604336">
    <property type="component" value="Unassembled WGS sequence"/>
</dbReference>
<comment type="cofactor">
    <cofactor evidence="2">
        <name>Mg(2+)</name>
        <dbReference type="ChEBI" id="CHEBI:18420"/>
    </cofactor>
</comment>
<dbReference type="InterPro" id="IPR036389">
    <property type="entry name" value="RNase_III_sf"/>
</dbReference>
<dbReference type="GO" id="GO:0004519">
    <property type="term" value="F:endonuclease activity"/>
    <property type="evidence" value="ECO:0007669"/>
    <property type="project" value="UniProtKB-KW"/>
</dbReference>
<dbReference type="SUPFAM" id="SSF52540">
    <property type="entry name" value="P-loop containing nucleoside triphosphate hydrolases"/>
    <property type="match status" value="1"/>
</dbReference>
<evidence type="ECO:0000256" key="5">
    <source>
        <dbReference type="ARBA" id="ARBA00022737"/>
    </source>
</evidence>
<evidence type="ECO:0000259" key="12">
    <source>
        <dbReference type="PROSITE" id="PS50142"/>
    </source>
</evidence>
<protein>
    <submittedName>
        <fullName evidence="15">Endoribonuclease Dicer2</fullName>
    </submittedName>
</protein>
<dbReference type="SUPFAM" id="SSF54768">
    <property type="entry name" value="dsRNA-binding domain-like"/>
    <property type="match status" value="1"/>
</dbReference>
<keyword evidence="11" id="KW-0464">Manganese</keyword>
<feature type="domain" description="PAZ" evidence="13">
    <location>
        <begin position="382"/>
        <end position="496"/>
    </location>
</feature>
<name>A0ABD1UMF0_9LAMI</name>
<reference evidence="16" key="1">
    <citation type="submission" date="2024-07" db="EMBL/GenBank/DDBJ databases">
        <title>Two chromosome-level genome assemblies of Korean endemic species Abeliophyllum distichum and Forsythia ovata (Oleaceae).</title>
        <authorList>
            <person name="Jang H."/>
        </authorList>
    </citation>
    <scope>NUCLEOTIDE SEQUENCE [LARGE SCALE GENOMIC DNA]</scope>
</reference>
<keyword evidence="6" id="KW-0547">Nucleotide-binding</keyword>
<evidence type="ECO:0000256" key="10">
    <source>
        <dbReference type="ARBA" id="ARBA00022884"/>
    </source>
</evidence>
<dbReference type="GO" id="GO:0000166">
    <property type="term" value="F:nucleotide binding"/>
    <property type="evidence" value="ECO:0007669"/>
    <property type="project" value="UniProtKB-KW"/>
</dbReference>
<dbReference type="SUPFAM" id="SSF101690">
    <property type="entry name" value="PAZ domain"/>
    <property type="match status" value="1"/>
</dbReference>
<sequence length="959" mass="108302">MQKFKFVHTIDMAIDGGNQHLAADSVPFARSYQLEALEKAFKGNTIVLLETGTGKTLSAIMLLCSYAHRLRKPSAFVAVFLVPTVVLVTQQGEAIATHTDLKVGMYYGELGVDYWDAATWKHEKDEHEVLVMTPAILIAALRHKFFSLDQIKVLIFGECHNARGKHPYAGVMTQLACLEASRKLHQVGVLTDNLVPDIVGEEADAEEFGYKPLHVDEQVQYCPPELVGYHGNESKRMYYCYLIELQQNFKYTVQPQDIVLAFRRRLESDVETLNFDLDVDRGKLTVHVKYIGRTTLTSEQVLLCQTFQRTVFKHLFHNNFDKLQEDRGLSHTRSDSVAYDYLLLPAQGSRENILIDWNCINSVLFRNSSFDMHIGCSSPKGPGHLVHTKNGLVCTCVLENSLVYTPHNGFTYCITGTLGGLHGNSYLSLKNGENVTYKEYFEKRHGITLLFENETLLNGRHIFTVQNCLQRCRNQKTKEISNTSCELPPELCSIIMSPISISTFYSFSFVPSVMHWIESLLLATNLKRMHEDHCMQNVDIPTITVLEAITTKKCQEKLHLESLETLGDSFLKYTAGQQVFKIYQKEHEGILSIKKEKIISNATLCKLGCDRKIPGFIRNEPFDPKTWIIPGDNSANHGLEEELLSSRKVYVKGSRTLKSKVIADVVEALIGAFLSIGGELAALSFMTWLGIKVDFESIPYTRPFPVDPEAHINVRHVESLLNYKFRDASYLVEALTHGSYMLPEIPRCYQRLEFLGDSVLDYVITVHLYHKYPGLSPGLLTDLRSASVNNNCYAQSAVKAGLHKHILYASQELHRRIIETVCNSEELSLASTFGWESDVTFPKVLGDVIESLAGAIFVDSGYNKEIVFQSIRPLLEPMITPETLRLHPVRELTELCQKKHFTLKEPVVFRENGVSFVEVEVEANGILHKKSCSAFDRNTAKRLACKAVLMSLKESIHGL</sequence>
<evidence type="ECO:0000259" key="14">
    <source>
        <dbReference type="PROSITE" id="PS51192"/>
    </source>
</evidence>
<evidence type="ECO:0000256" key="7">
    <source>
        <dbReference type="ARBA" id="ARBA00022759"/>
    </source>
</evidence>
<dbReference type="SMART" id="SM00949">
    <property type="entry name" value="PAZ"/>
    <property type="match status" value="1"/>
</dbReference>
<keyword evidence="10" id="KW-0694">RNA-binding</keyword>
<dbReference type="Gene3D" id="1.10.1520.10">
    <property type="entry name" value="Ribonuclease III domain"/>
    <property type="match status" value="2"/>
</dbReference>
<feature type="domain" description="Helicase ATP-binding" evidence="14">
    <location>
        <begin position="36"/>
        <end position="212"/>
    </location>
</feature>
<dbReference type="PROSITE" id="PS00517">
    <property type="entry name" value="RNASE_3_1"/>
    <property type="match status" value="1"/>
</dbReference>
<evidence type="ECO:0000313" key="15">
    <source>
        <dbReference type="EMBL" id="KAL2526230.1"/>
    </source>
</evidence>
<organism evidence="15 16">
    <name type="scientific">Abeliophyllum distichum</name>
    <dbReference type="NCBI Taxonomy" id="126358"/>
    <lineage>
        <taxon>Eukaryota</taxon>
        <taxon>Viridiplantae</taxon>
        <taxon>Streptophyta</taxon>
        <taxon>Embryophyta</taxon>
        <taxon>Tracheophyta</taxon>
        <taxon>Spermatophyta</taxon>
        <taxon>Magnoliopsida</taxon>
        <taxon>eudicotyledons</taxon>
        <taxon>Gunneridae</taxon>
        <taxon>Pentapetalae</taxon>
        <taxon>asterids</taxon>
        <taxon>lamiids</taxon>
        <taxon>Lamiales</taxon>
        <taxon>Oleaceae</taxon>
        <taxon>Forsythieae</taxon>
        <taxon>Abeliophyllum</taxon>
    </lineage>
</organism>
<dbReference type="Pfam" id="PF02170">
    <property type="entry name" value="PAZ"/>
    <property type="match status" value="1"/>
</dbReference>
<dbReference type="Pfam" id="PF00636">
    <property type="entry name" value="Ribonuclease_3"/>
    <property type="match status" value="2"/>
</dbReference>
<dbReference type="PROSITE" id="PS51192">
    <property type="entry name" value="HELICASE_ATP_BIND_1"/>
    <property type="match status" value="1"/>
</dbReference>
<dbReference type="PANTHER" id="PTHR14950:SF70">
    <property type="entry name" value="ENDORIBONUCLEASE DICER HOMOLOG 2"/>
    <property type="match status" value="1"/>
</dbReference>
<dbReference type="InterPro" id="IPR036085">
    <property type="entry name" value="PAZ_dom_sf"/>
</dbReference>
<proteinExistence type="predicted"/>
<dbReference type="SMART" id="SM00535">
    <property type="entry name" value="RIBOc"/>
    <property type="match status" value="2"/>
</dbReference>
<keyword evidence="3" id="KW-0540">Nuclease</keyword>
<dbReference type="PROSITE" id="PS50142">
    <property type="entry name" value="RNASE_3_2"/>
    <property type="match status" value="2"/>
</dbReference>
<feature type="domain" description="RNase III" evidence="12">
    <location>
        <begin position="526"/>
        <end position="678"/>
    </location>
</feature>
<keyword evidence="5" id="KW-0677">Repeat</keyword>
<dbReference type="GO" id="GO:0003723">
    <property type="term" value="F:RNA binding"/>
    <property type="evidence" value="ECO:0007669"/>
    <property type="project" value="UniProtKB-KW"/>
</dbReference>
<dbReference type="PROSITE" id="PS50821">
    <property type="entry name" value="PAZ"/>
    <property type="match status" value="1"/>
</dbReference>
<dbReference type="InterPro" id="IPR000999">
    <property type="entry name" value="RNase_III_dom"/>
</dbReference>
<dbReference type="AlphaFoldDB" id="A0ABD1UMF0"/>
<evidence type="ECO:0000313" key="16">
    <source>
        <dbReference type="Proteomes" id="UP001604336"/>
    </source>
</evidence>
<evidence type="ECO:0000256" key="11">
    <source>
        <dbReference type="ARBA" id="ARBA00023211"/>
    </source>
</evidence>